<name>A0ABP9ZC94_9FUNG</name>
<dbReference type="InterPro" id="IPR036397">
    <property type="entry name" value="RNaseH_sf"/>
</dbReference>
<dbReference type="PANTHER" id="PTHR46564:SF1">
    <property type="entry name" value="TRANSPOSASE"/>
    <property type="match status" value="1"/>
</dbReference>
<accession>A0ABP9ZC94</accession>
<gene>
    <name evidence="2" type="ORF">MFLAVUS_010228</name>
</gene>
<comment type="caution">
    <text evidence="2">The sequence shown here is derived from an EMBL/GenBank/DDBJ whole genome shotgun (WGS) entry which is preliminary data.</text>
</comment>
<evidence type="ECO:0000313" key="2">
    <source>
        <dbReference type="EMBL" id="GAA5816696.1"/>
    </source>
</evidence>
<protein>
    <recommendedName>
        <fullName evidence="1">Tc1-like transposase DDE domain-containing protein</fullName>
    </recommendedName>
</protein>
<dbReference type="PANTHER" id="PTHR46564">
    <property type="entry name" value="TRANSPOSASE"/>
    <property type="match status" value="1"/>
</dbReference>
<dbReference type="Gene3D" id="3.30.420.10">
    <property type="entry name" value="Ribonuclease H-like superfamily/Ribonuclease H"/>
    <property type="match status" value="1"/>
</dbReference>
<proteinExistence type="predicted"/>
<reference evidence="2 3" key="1">
    <citation type="submission" date="2024-04" db="EMBL/GenBank/DDBJ databases">
        <title>genome sequences of Mucor flavus KT1a and Helicostylum pulchrum KT1b strains isolated from the surface of a dry-aged beef.</title>
        <authorList>
            <person name="Toyotome T."/>
            <person name="Hosono M."/>
            <person name="Torimaru M."/>
            <person name="Fukuda K."/>
            <person name="Mikami N."/>
        </authorList>
    </citation>
    <scope>NUCLEOTIDE SEQUENCE [LARGE SCALE GENOMIC DNA]</scope>
    <source>
        <strain evidence="2 3">KT1a</strain>
    </source>
</reference>
<keyword evidence="3" id="KW-1185">Reference proteome</keyword>
<dbReference type="InterPro" id="IPR038717">
    <property type="entry name" value="Tc1-like_DDE_dom"/>
</dbReference>
<feature type="domain" description="Tc1-like transposase DDE" evidence="1">
    <location>
        <begin position="34"/>
        <end position="96"/>
    </location>
</feature>
<dbReference type="Pfam" id="PF13358">
    <property type="entry name" value="DDE_3"/>
    <property type="match status" value="1"/>
</dbReference>
<evidence type="ECO:0000259" key="1">
    <source>
        <dbReference type="Pfam" id="PF13358"/>
    </source>
</evidence>
<dbReference type="EMBL" id="BAABUK010000034">
    <property type="protein sequence ID" value="GAA5816696.1"/>
    <property type="molecule type" value="Genomic_DNA"/>
</dbReference>
<dbReference type="Proteomes" id="UP001473302">
    <property type="component" value="Unassembled WGS sequence"/>
</dbReference>
<organism evidence="2 3">
    <name type="scientific">Mucor flavus</name>
    <dbReference type="NCBI Taxonomy" id="439312"/>
    <lineage>
        <taxon>Eukaryota</taxon>
        <taxon>Fungi</taxon>
        <taxon>Fungi incertae sedis</taxon>
        <taxon>Mucoromycota</taxon>
        <taxon>Mucoromycotina</taxon>
        <taxon>Mucoromycetes</taxon>
        <taxon>Mucorales</taxon>
        <taxon>Mucorineae</taxon>
        <taxon>Mucoraceae</taxon>
        <taxon>Mucor</taxon>
    </lineage>
</organism>
<evidence type="ECO:0000313" key="3">
    <source>
        <dbReference type="Proteomes" id="UP001473302"/>
    </source>
</evidence>
<sequence length="143" mass="16485">MHCNSASCRRVLDFEPANKTFEDNLSDNHFHPAIIISLMDNTAIHTHQEIDNLITSRGHSCIYLLPYSPELNLIEQFWAIIKNRVKRSTFEDKEDLHARITEACNSVPENILINIIQHSVGVFPKKFEVRDPFNSLQNDTLIV</sequence>